<evidence type="ECO:0000256" key="6">
    <source>
        <dbReference type="SAM" id="MobiDB-lite"/>
    </source>
</evidence>
<dbReference type="Proteomes" id="UP000837857">
    <property type="component" value="Chromosome 3"/>
</dbReference>
<feature type="compositionally biased region" description="Polar residues" evidence="6">
    <location>
        <begin position="161"/>
        <end position="174"/>
    </location>
</feature>
<organism evidence="8 9">
    <name type="scientific">Iphiclides podalirius</name>
    <name type="common">scarce swallowtail</name>
    <dbReference type="NCBI Taxonomy" id="110791"/>
    <lineage>
        <taxon>Eukaryota</taxon>
        <taxon>Metazoa</taxon>
        <taxon>Ecdysozoa</taxon>
        <taxon>Arthropoda</taxon>
        <taxon>Hexapoda</taxon>
        <taxon>Insecta</taxon>
        <taxon>Pterygota</taxon>
        <taxon>Neoptera</taxon>
        <taxon>Endopterygota</taxon>
        <taxon>Lepidoptera</taxon>
        <taxon>Glossata</taxon>
        <taxon>Ditrysia</taxon>
        <taxon>Papilionoidea</taxon>
        <taxon>Papilionidae</taxon>
        <taxon>Papilioninae</taxon>
        <taxon>Iphiclides</taxon>
    </lineage>
</organism>
<name>A0ABN8ISN9_9NEOP</name>
<feature type="domain" description="HORMA" evidence="7">
    <location>
        <begin position="1"/>
        <end position="147"/>
    </location>
</feature>
<feature type="compositionally biased region" description="Basic residues" evidence="6">
    <location>
        <begin position="449"/>
        <end position="458"/>
    </location>
</feature>
<dbReference type="SUPFAM" id="SSF57903">
    <property type="entry name" value="FYVE/PHD zinc finger"/>
    <property type="match status" value="1"/>
</dbReference>
<keyword evidence="3" id="KW-0158">Chromosome</keyword>
<dbReference type="PANTHER" id="PTHR48225">
    <property type="entry name" value="HORMA DOMAIN-CONTAINING PROTEIN 1"/>
    <property type="match status" value="1"/>
</dbReference>
<sequence>MRFANKHAFQLHQLALCFYEDECRAENLVEYHIFEYAYHGGGVTMSVHSKGRSGPGQTMKCTFEDVKERTVHMIRACVVIMQSCQQELPPCYDISLRLYYNEEAPEEYQAPGFLRAEEPADHLAPSLADAVLLGCVDTPYHRMLARSYIRDGLASSRDAIASQNPPIMTQNETPELSGSSRRSSLEGTKGGISCPCNKYCADDAEDPTELITCVYCRRQQHAACFGVAPERAVLLQRHCCARCSDGDPSRVPTDPRLASLAPKQRECLCTFRRTLRWCWAWGEASAALLRARGIPAAGAQRLLRLLRNHRLLPDLPDPARPDSPQKINREQLRAVMEKFFASAPEQGIVDRLLAETFASQESTDPLGELLSPVEKISLQKAATVGRVVEPVQHQPAAEDATLREYRDAVFSKGMDDHEMPLSTILSEGKTSKGKRKIEEREKANLRTGVRTKKARTLK</sequence>
<dbReference type="InterPro" id="IPR051294">
    <property type="entry name" value="HORMA_MeioticProgression"/>
</dbReference>
<dbReference type="InterPro" id="IPR011011">
    <property type="entry name" value="Znf_FYVE_PHD"/>
</dbReference>
<evidence type="ECO:0000259" key="7">
    <source>
        <dbReference type="PROSITE" id="PS50815"/>
    </source>
</evidence>
<dbReference type="EMBL" id="OW152815">
    <property type="protein sequence ID" value="CAH2062770.1"/>
    <property type="molecule type" value="Genomic_DNA"/>
</dbReference>
<dbReference type="InterPro" id="IPR036570">
    <property type="entry name" value="HORMA_dom_sf"/>
</dbReference>
<keyword evidence="4" id="KW-0539">Nucleus</keyword>
<evidence type="ECO:0000256" key="1">
    <source>
        <dbReference type="ARBA" id="ARBA00004123"/>
    </source>
</evidence>
<keyword evidence="9" id="KW-1185">Reference proteome</keyword>
<gene>
    <name evidence="8" type="ORF">IPOD504_LOCUS12168</name>
</gene>
<dbReference type="InterPro" id="IPR013083">
    <property type="entry name" value="Znf_RING/FYVE/PHD"/>
</dbReference>
<reference evidence="8" key="1">
    <citation type="submission" date="2022-03" db="EMBL/GenBank/DDBJ databases">
        <authorList>
            <person name="Martin H S."/>
        </authorList>
    </citation>
    <scope>NUCLEOTIDE SEQUENCE</scope>
</reference>
<evidence type="ECO:0000256" key="4">
    <source>
        <dbReference type="ARBA" id="ARBA00023242"/>
    </source>
</evidence>
<evidence type="ECO:0000256" key="2">
    <source>
        <dbReference type="ARBA" id="ARBA00004286"/>
    </source>
</evidence>
<feature type="region of interest" description="Disordered" evidence="6">
    <location>
        <begin position="160"/>
        <end position="190"/>
    </location>
</feature>
<feature type="non-terminal residue" evidence="8">
    <location>
        <position position="1"/>
    </location>
</feature>
<proteinExistence type="predicted"/>
<feature type="region of interest" description="Disordered" evidence="6">
    <location>
        <begin position="428"/>
        <end position="458"/>
    </location>
</feature>
<dbReference type="InterPro" id="IPR003511">
    <property type="entry name" value="HORMA_dom"/>
</dbReference>
<feature type="compositionally biased region" description="Low complexity" evidence="6">
    <location>
        <begin position="175"/>
        <end position="187"/>
    </location>
</feature>
<protein>
    <recommendedName>
        <fullName evidence="7">HORMA domain-containing protein</fullName>
    </recommendedName>
</protein>
<dbReference type="Pfam" id="PF02301">
    <property type="entry name" value="HORMA"/>
    <property type="match status" value="1"/>
</dbReference>
<dbReference type="PANTHER" id="PTHR48225:SF7">
    <property type="entry name" value="MEIOSIS-SPECIFIC PROTEIN HOP1"/>
    <property type="match status" value="1"/>
</dbReference>
<comment type="subcellular location">
    <subcellularLocation>
        <location evidence="2">Chromosome</location>
    </subcellularLocation>
    <subcellularLocation>
        <location evidence="1">Nucleus</location>
    </subcellularLocation>
</comment>
<keyword evidence="5" id="KW-0469">Meiosis</keyword>
<evidence type="ECO:0000313" key="8">
    <source>
        <dbReference type="EMBL" id="CAH2062770.1"/>
    </source>
</evidence>
<dbReference type="Gene3D" id="3.30.900.10">
    <property type="entry name" value="HORMA domain"/>
    <property type="match status" value="1"/>
</dbReference>
<evidence type="ECO:0000313" key="9">
    <source>
        <dbReference type="Proteomes" id="UP000837857"/>
    </source>
</evidence>
<evidence type="ECO:0000256" key="3">
    <source>
        <dbReference type="ARBA" id="ARBA00022454"/>
    </source>
</evidence>
<dbReference type="Gene3D" id="3.30.40.10">
    <property type="entry name" value="Zinc/RING finger domain, C3HC4 (zinc finger)"/>
    <property type="match status" value="1"/>
</dbReference>
<accession>A0ABN8ISN9</accession>
<evidence type="ECO:0000256" key="5">
    <source>
        <dbReference type="ARBA" id="ARBA00023254"/>
    </source>
</evidence>
<dbReference type="PROSITE" id="PS50815">
    <property type="entry name" value="HORMA"/>
    <property type="match status" value="1"/>
</dbReference>